<gene>
    <name evidence="1" type="ORF">AVEN_159718_1</name>
</gene>
<accession>A0A4Y2J9B5</accession>
<dbReference type="EMBL" id="BGPR01003345">
    <property type="protein sequence ID" value="GBM86873.1"/>
    <property type="molecule type" value="Genomic_DNA"/>
</dbReference>
<dbReference type="AlphaFoldDB" id="A0A4Y2J9B5"/>
<name>A0A4Y2J9B5_ARAVE</name>
<sequence>MKGAGQLSLISTEGVVFEFQETDSIVAEVVKLADGSFGHGGPGRIWMFNCPLEATELMLSVNHCVFKRNGFQCRRQQVGRLGVLALLCILK</sequence>
<reference evidence="1 2" key="1">
    <citation type="journal article" date="2019" name="Sci. Rep.">
        <title>Orb-weaving spider Araneus ventricosus genome elucidates the spidroin gene catalogue.</title>
        <authorList>
            <person name="Kono N."/>
            <person name="Nakamura H."/>
            <person name="Ohtoshi R."/>
            <person name="Moran D.A.P."/>
            <person name="Shinohara A."/>
            <person name="Yoshida Y."/>
            <person name="Fujiwara M."/>
            <person name="Mori M."/>
            <person name="Tomita M."/>
            <person name="Arakawa K."/>
        </authorList>
    </citation>
    <scope>NUCLEOTIDE SEQUENCE [LARGE SCALE GENOMIC DNA]</scope>
</reference>
<comment type="caution">
    <text evidence="1">The sequence shown here is derived from an EMBL/GenBank/DDBJ whole genome shotgun (WGS) entry which is preliminary data.</text>
</comment>
<evidence type="ECO:0000313" key="2">
    <source>
        <dbReference type="Proteomes" id="UP000499080"/>
    </source>
</evidence>
<organism evidence="1 2">
    <name type="scientific">Araneus ventricosus</name>
    <name type="common">Orbweaver spider</name>
    <name type="synonym">Epeira ventricosa</name>
    <dbReference type="NCBI Taxonomy" id="182803"/>
    <lineage>
        <taxon>Eukaryota</taxon>
        <taxon>Metazoa</taxon>
        <taxon>Ecdysozoa</taxon>
        <taxon>Arthropoda</taxon>
        <taxon>Chelicerata</taxon>
        <taxon>Arachnida</taxon>
        <taxon>Araneae</taxon>
        <taxon>Araneomorphae</taxon>
        <taxon>Entelegynae</taxon>
        <taxon>Araneoidea</taxon>
        <taxon>Araneidae</taxon>
        <taxon>Araneus</taxon>
    </lineage>
</organism>
<proteinExistence type="predicted"/>
<protein>
    <submittedName>
        <fullName evidence="1">Uncharacterized protein</fullName>
    </submittedName>
</protein>
<keyword evidence="2" id="KW-1185">Reference proteome</keyword>
<dbReference type="Proteomes" id="UP000499080">
    <property type="component" value="Unassembled WGS sequence"/>
</dbReference>
<evidence type="ECO:0000313" key="1">
    <source>
        <dbReference type="EMBL" id="GBM86873.1"/>
    </source>
</evidence>